<comment type="PTM">
    <text evidence="12">Formation of the three residue Trp-Tyr-Met cross-link is important for the catalase, but not the peroxidase activity of the enzyme.</text>
</comment>
<dbReference type="RefSeq" id="WP_126459963.1">
    <property type="nucleotide sequence ID" value="NZ_AP018721.1"/>
</dbReference>
<evidence type="ECO:0000256" key="5">
    <source>
        <dbReference type="ARBA" id="ARBA00023004"/>
    </source>
</evidence>
<proteinExistence type="inferred from homology"/>
<keyword evidence="16" id="KW-1185">Reference proteome</keyword>
<keyword evidence="3 12" id="KW-0479">Metal-binding</keyword>
<evidence type="ECO:0000256" key="11">
    <source>
        <dbReference type="ARBA" id="ARBA00074141"/>
    </source>
</evidence>
<feature type="domain" description="Plant heme peroxidase family profile" evidence="14">
    <location>
        <begin position="124"/>
        <end position="412"/>
    </location>
</feature>
<dbReference type="OrthoDB" id="9759743at2"/>
<sequence length="724" mass="79815">MSESKCPFHHTAGGGTTIQDWWPNRLNLDILRQHSNKSNPMGEDFNYAEEFKKLDLAAVKKDLRELMTKSQDWWPADFGHYGPLFIRMAWHSAGTYRTGDGRGGGGTGNQRFAPVNSWPDNVNLDKARRLLWPIKQKYGRKISWADLMILAGNVALESMGFKTFGFGGGRVDIWEPEKDIYWGNEKKWLDDQRYAGQHEHLENPLAAVQMGLIYVNPEGPNGNPDPVAAARDIRETFARMAMNDEETVALIAGGHTFGKTHGAGPASHVGPDPEAAPIEEQGLGWRSSFGSGKAGDTITSGLEVTWTTTPTKWSMNFFWNLFGYEWELSKSPAGAHQWVAKGAGATIPHAHDPAQKLVPTMLTTDLSLRFDPAYEKISRRFMEHPDEFADAFARAWFKLTHRDMGPKSRYLGPEVPKEDLIWQDPIPAVDHKLIDDKDIASLKAKILASGLSVGEMVSTAWASASTFRGSDMRGGANGARIRLAPQKDWQVNQPERLAKVLKTLEGIQAEFNQSAGGGKKVSLADLIVLAGCAGVEKAAKDAGHAVTVPFVPGRMDASQEQTDVASFAVLEPIADGFRNYQKAKYTVSAEELLVDKAQLLTLTPPEMTVLVGGMRVLGTNFGQTKHGVFTERPGQLSNDFFVNLLDMGTAWKPVSKEGDLFEGSERETGKVKWTGSRVDLIFGSNSELRAIAEVYAASDAQKKFVDDFVAAWTKVMNLDRFDLA</sequence>
<comment type="function">
    <text evidence="12">Bifunctional enzyme with both catalase and broad-spectrum peroxidase activity.</text>
</comment>
<dbReference type="AlphaFoldDB" id="A0A4R3JYB7"/>
<dbReference type="InterPro" id="IPR019794">
    <property type="entry name" value="Peroxidases_AS"/>
</dbReference>
<keyword evidence="4 12" id="KW-0560">Oxidoreductase</keyword>
<dbReference type="EC" id="1.11.1.21" evidence="10 12"/>
<keyword evidence="6 12" id="KW-0376">Hydrogen peroxide</keyword>
<feature type="active site" description="Proton acceptor" evidence="12">
    <location>
        <position position="91"/>
    </location>
</feature>
<accession>A0A4R3JYB7</accession>
<dbReference type="GO" id="GO:0020037">
    <property type="term" value="F:heme binding"/>
    <property type="evidence" value="ECO:0007669"/>
    <property type="project" value="InterPro"/>
</dbReference>
<evidence type="ECO:0000256" key="9">
    <source>
        <dbReference type="ARBA" id="ARBA00060838"/>
    </source>
</evidence>
<reference evidence="15 16" key="1">
    <citation type="submission" date="2019-03" db="EMBL/GenBank/DDBJ databases">
        <title>Genomic Encyclopedia of Type Strains, Phase IV (KMG-IV): sequencing the most valuable type-strain genomes for metagenomic binning, comparative biology and taxonomic classification.</title>
        <authorList>
            <person name="Goeker M."/>
        </authorList>
    </citation>
    <scope>NUCLEOTIDE SEQUENCE [LARGE SCALE GENOMIC DNA]</scope>
    <source>
        <strain evidence="15 16">DSM 103923</strain>
    </source>
</reference>
<evidence type="ECO:0000256" key="1">
    <source>
        <dbReference type="ARBA" id="ARBA00022559"/>
    </source>
</evidence>
<evidence type="ECO:0000313" key="16">
    <source>
        <dbReference type="Proteomes" id="UP000295135"/>
    </source>
</evidence>
<dbReference type="FunFam" id="1.10.420.10:FF:000002">
    <property type="entry name" value="Catalase-peroxidase"/>
    <property type="match status" value="1"/>
</dbReference>
<dbReference type="NCBIfam" id="NF011635">
    <property type="entry name" value="PRK15061.1"/>
    <property type="match status" value="1"/>
</dbReference>
<comment type="caution">
    <text evidence="12">Lacks conserved residue(s) required for the propagation of feature annotation.</text>
</comment>
<evidence type="ECO:0000256" key="12">
    <source>
        <dbReference type="HAMAP-Rule" id="MF_01961"/>
    </source>
</evidence>
<dbReference type="GO" id="GO:0046872">
    <property type="term" value="F:metal ion binding"/>
    <property type="evidence" value="ECO:0007669"/>
    <property type="project" value="UniProtKB-KW"/>
</dbReference>
<dbReference type="PROSITE" id="PS50873">
    <property type="entry name" value="PEROXIDASE_4"/>
    <property type="match status" value="1"/>
</dbReference>
<evidence type="ECO:0000256" key="8">
    <source>
        <dbReference type="ARBA" id="ARBA00051651"/>
    </source>
</evidence>
<protein>
    <recommendedName>
        <fullName evidence="11 12">Catalase-peroxidase</fullName>
        <shortName evidence="12">CP</shortName>
        <ecNumber evidence="10 12">1.11.1.21</ecNumber>
    </recommendedName>
    <alternativeName>
        <fullName evidence="12">Peroxidase/catalase</fullName>
    </alternativeName>
</protein>
<dbReference type="GO" id="GO:0042744">
    <property type="term" value="P:hydrogen peroxide catabolic process"/>
    <property type="evidence" value="ECO:0007669"/>
    <property type="project" value="UniProtKB-KW"/>
</dbReference>
<dbReference type="Pfam" id="PF00141">
    <property type="entry name" value="peroxidase"/>
    <property type="match status" value="2"/>
</dbReference>
<dbReference type="SUPFAM" id="SSF48113">
    <property type="entry name" value="Heme-dependent peroxidases"/>
    <property type="match status" value="2"/>
</dbReference>
<dbReference type="PROSITE" id="PS00435">
    <property type="entry name" value="PEROXIDASE_1"/>
    <property type="match status" value="1"/>
</dbReference>
<evidence type="ECO:0000313" key="15">
    <source>
        <dbReference type="EMBL" id="TCS73793.1"/>
    </source>
</evidence>
<name>A0A4R3JYB7_9PROT</name>
<evidence type="ECO:0000256" key="7">
    <source>
        <dbReference type="ARBA" id="ARBA00049145"/>
    </source>
</evidence>
<evidence type="ECO:0000256" key="3">
    <source>
        <dbReference type="ARBA" id="ARBA00022723"/>
    </source>
</evidence>
<feature type="cross-link" description="Tryptophyl-tyrosyl-methioninium (Tyr-Met) (with Trp-90)" evidence="12">
    <location>
        <begin position="214"/>
        <end position="240"/>
    </location>
</feature>
<evidence type="ECO:0000256" key="4">
    <source>
        <dbReference type="ARBA" id="ARBA00023002"/>
    </source>
</evidence>
<dbReference type="Proteomes" id="UP000295135">
    <property type="component" value="Unassembled WGS sequence"/>
</dbReference>
<dbReference type="Gene3D" id="1.10.420.10">
    <property type="entry name" value="Peroxidase, domain 2"/>
    <property type="match status" value="2"/>
</dbReference>
<dbReference type="InterPro" id="IPR000763">
    <property type="entry name" value="Catalase_peroxidase"/>
</dbReference>
<evidence type="ECO:0000256" key="2">
    <source>
        <dbReference type="ARBA" id="ARBA00022617"/>
    </source>
</evidence>
<organism evidence="15 16">
    <name type="scientific">Sulfuritortus calidifontis</name>
    <dbReference type="NCBI Taxonomy" id="1914471"/>
    <lineage>
        <taxon>Bacteria</taxon>
        <taxon>Pseudomonadati</taxon>
        <taxon>Pseudomonadota</taxon>
        <taxon>Betaproteobacteria</taxon>
        <taxon>Nitrosomonadales</taxon>
        <taxon>Thiobacillaceae</taxon>
        <taxon>Sulfuritortus</taxon>
    </lineage>
</organism>
<comment type="similarity">
    <text evidence="9 12 13">Belongs to the peroxidase family. Peroxidase/catalase subfamily.</text>
</comment>
<evidence type="ECO:0000259" key="14">
    <source>
        <dbReference type="PROSITE" id="PS50873"/>
    </source>
</evidence>
<keyword evidence="2 12" id="KW-0349">Heme</keyword>
<dbReference type="GO" id="GO:0070301">
    <property type="term" value="P:cellular response to hydrogen peroxide"/>
    <property type="evidence" value="ECO:0007669"/>
    <property type="project" value="TreeGrafter"/>
</dbReference>
<dbReference type="InterPro" id="IPR019793">
    <property type="entry name" value="Peroxidases_heam-ligand_BS"/>
</dbReference>
<dbReference type="HAMAP" id="MF_01961">
    <property type="entry name" value="Catal_peroxid"/>
    <property type="match status" value="1"/>
</dbReference>
<dbReference type="PRINTS" id="PR00458">
    <property type="entry name" value="PEROXIDASE"/>
</dbReference>
<evidence type="ECO:0000256" key="10">
    <source>
        <dbReference type="ARBA" id="ARBA00067012"/>
    </source>
</evidence>
<dbReference type="EMBL" id="SLZY01000001">
    <property type="protein sequence ID" value="TCS73793.1"/>
    <property type="molecule type" value="Genomic_DNA"/>
</dbReference>
<evidence type="ECO:0000256" key="6">
    <source>
        <dbReference type="ARBA" id="ARBA00023324"/>
    </source>
</evidence>
<dbReference type="Gene3D" id="1.10.520.10">
    <property type="match status" value="2"/>
</dbReference>
<dbReference type="GO" id="GO:0004096">
    <property type="term" value="F:catalase activity"/>
    <property type="evidence" value="ECO:0007669"/>
    <property type="project" value="UniProtKB-UniRule"/>
</dbReference>
<dbReference type="PANTHER" id="PTHR30555:SF0">
    <property type="entry name" value="CATALASE-PEROXIDASE"/>
    <property type="match status" value="1"/>
</dbReference>
<keyword evidence="5 12" id="KW-0408">Iron</keyword>
<dbReference type="FunFam" id="1.10.420.10:FF:000004">
    <property type="entry name" value="Catalase-peroxidase"/>
    <property type="match status" value="1"/>
</dbReference>
<gene>
    <name evidence="12" type="primary">katG</name>
    <name evidence="15" type="ORF">EDC61_10115</name>
</gene>
<dbReference type="CDD" id="cd00649">
    <property type="entry name" value="catalase_peroxidase_1"/>
    <property type="match status" value="1"/>
</dbReference>
<dbReference type="NCBIfam" id="TIGR00198">
    <property type="entry name" value="cat_per_HPI"/>
    <property type="match status" value="1"/>
</dbReference>
<feature type="binding site" description="axial binding residue" evidence="12">
    <location>
        <position position="255"/>
    </location>
    <ligand>
        <name>heme b</name>
        <dbReference type="ChEBI" id="CHEBI:60344"/>
    </ligand>
    <ligandPart>
        <name>Fe</name>
        <dbReference type="ChEBI" id="CHEBI:18248"/>
    </ligandPart>
</feature>
<dbReference type="InterPro" id="IPR010255">
    <property type="entry name" value="Haem_peroxidase_sf"/>
</dbReference>
<dbReference type="PRINTS" id="PR00460">
    <property type="entry name" value="BPEROXIDASE"/>
</dbReference>
<comment type="catalytic activity">
    <reaction evidence="7 12 13">
        <text>2 H2O2 = O2 + 2 H2O</text>
        <dbReference type="Rhea" id="RHEA:20309"/>
        <dbReference type="ChEBI" id="CHEBI:15377"/>
        <dbReference type="ChEBI" id="CHEBI:15379"/>
        <dbReference type="ChEBI" id="CHEBI:16240"/>
        <dbReference type="EC" id="1.11.1.21"/>
    </reaction>
</comment>
<keyword evidence="1 12" id="KW-0575">Peroxidase</keyword>
<comment type="caution">
    <text evidence="15">The sequence shown here is derived from an EMBL/GenBank/DDBJ whole genome shotgun (WGS) entry which is preliminary data.</text>
</comment>
<evidence type="ECO:0000256" key="13">
    <source>
        <dbReference type="RuleBase" id="RU003451"/>
    </source>
</evidence>
<dbReference type="PROSITE" id="PS00436">
    <property type="entry name" value="PEROXIDASE_2"/>
    <property type="match status" value="1"/>
</dbReference>
<dbReference type="GO" id="GO:0005829">
    <property type="term" value="C:cytosol"/>
    <property type="evidence" value="ECO:0007669"/>
    <property type="project" value="UniProtKB-ARBA"/>
</dbReference>
<dbReference type="FunFam" id="1.10.520.10:FF:000002">
    <property type="entry name" value="Catalase-peroxidase"/>
    <property type="match status" value="1"/>
</dbReference>
<dbReference type="FunFam" id="1.10.520.10:FF:000004">
    <property type="entry name" value="Catalase-peroxidase"/>
    <property type="match status" value="1"/>
</dbReference>
<dbReference type="PANTHER" id="PTHR30555">
    <property type="entry name" value="HYDROPEROXIDASE I, BIFUNCTIONAL CATALASE-PEROXIDASE"/>
    <property type="match status" value="1"/>
</dbReference>
<comment type="catalytic activity">
    <reaction evidence="8 12 13">
        <text>H2O2 + AH2 = A + 2 H2O</text>
        <dbReference type="Rhea" id="RHEA:30275"/>
        <dbReference type="ChEBI" id="CHEBI:13193"/>
        <dbReference type="ChEBI" id="CHEBI:15377"/>
        <dbReference type="ChEBI" id="CHEBI:16240"/>
        <dbReference type="ChEBI" id="CHEBI:17499"/>
        <dbReference type="EC" id="1.11.1.21"/>
    </reaction>
</comment>
<dbReference type="InterPro" id="IPR002016">
    <property type="entry name" value="Haem_peroxidase"/>
</dbReference>
<comment type="subunit">
    <text evidence="12">Homodimer or homotetramer.</text>
</comment>
<dbReference type="CDD" id="cd08200">
    <property type="entry name" value="catalase_peroxidase_2"/>
    <property type="match status" value="1"/>
</dbReference>
<feature type="site" description="Transition state stabilizer" evidence="12">
    <location>
        <position position="87"/>
    </location>
</feature>
<comment type="cofactor">
    <cofactor evidence="12">
        <name>heme b</name>
        <dbReference type="ChEBI" id="CHEBI:60344"/>
    </cofactor>
    <text evidence="12">Binds 1 heme b (iron(II)-protoporphyrin IX) group per dimer.</text>
</comment>